<feature type="region of interest" description="Disordered" evidence="1">
    <location>
        <begin position="178"/>
        <end position="197"/>
    </location>
</feature>
<name>A0A1B6W0G8_9NEIS</name>
<organism evidence="4 5">
    <name type="scientific">Eikenella halliae</name>
    <dbReference type="NCBI Taxonomy" id="1795832"/>
    <lineage>
        <taxon>Bacteria</taxon>
        <taxon>Pseudomonadati</taxon>
        <taxon>Pseudomonadota</taxon>
        <taxon>Betaproteobacteria</taxon>
        <taxon>Neisseriales</taxon>
        <taxon>Neisseriaceae</taxon>
        <taxon>Eikenella</taxon>
    </lineage>
</organism>
<evidence type="ECO:0000256" key="2">
    <source>
        <dbReference type="SAM" id="SignalP"/>
    </source>
</evidence>
<dbReference type="STRING" id="1795832.A7Q00_02535"/>
<dbReference type="InterPro" id="IPR018637">
    <property type="entry name" value="DUF2059"/>
</dbReference>
<keyword evidence="2" id="KW-0732">Signal</keyword>
<dbReference type="Pfam" id="PF09832">
    <property type="entry name" value="DUF2059"/>
    <property type="match status" value="1"/>
</dbReference>
<proteinExistence type="predicted"/>
<accession>A0A1B6W0G8</accession>
<protein>
    <recommendedName>
        <fullName evidence="3">DUF2059 domain-containing protein</fullName>
    </recommendedName>
</protein>
<feature type="chain" id="PRO_5008590629" description="DUF2059 domain-containing protein" evidence="2">
    <location>
        <begin position="27"/>
        <end position="197"/>
    </location>
</feature>
<evidence type="ECO:0000313" key="4">
    <source>
        <dbReference type="EMBL" id="OAM44118.1"/>
    </source>
</evidence>
<dbReference type="AlphaFoldDB" id="A0A1B6W0G8"/>
<dbReference type="Proteomes" id="UP000077726">
    <property type="component" value="Unassembled WGS sequence"/>
</dbReference>
<evidence type="ECO:0000313" key="5">
    <source>
        <dbReference type="Proteomes" id="UP000077726"/>
    </source>
</evidence>
<feature type="domain" description="DUF2059" evidence="3">
    <location>
        <begin position="110"/>
        <end position="153"/>
    </location>
</feature>
<dbReference type="RefSeq" id="WP_064089080.1">
    <property type="nucleotide sequence ID" value="NZ_LXSQ01000007.1"/>
</dbReference>
<comment type="caution">
    <text evidence="4">The sequence shown here is derived from an EMBL/GenBank/DDBJ whole genome shotgun (WGS) entry which is preliminary data.</text>
</comment>
<evidence type="ECO:0000259" key="3">
    <source>
        <dbReference type="Pfam" id="PF09832"/>
    </source>
</evidence>
<feature type="compositionally biased region" description="Basic and acidic residues" evidence="1">
    <location>
        <begin position="178"/>
        <end position="189"/>
    </location>
</feature>
<dbReference type="EMBL" id="LXSQ01000007">
    <property type="protein sequence ID" value="OAM44118.1"/>
    <property type="molecule type" value="Genomic_DNA"/>
</dbReference>
<gene>
    <name evidence="4" type="ORF">A7Q00_02535</name>
</gene>
<evidence type="ECO:0000256" key="1">
    <source>
        <dbReference type="SAM" id="MobiDB-lite"/>
    </source>
</evidence>
<reference evidence="5" key="1">
    <citation type="submission" date="2016-05" db="EMBL/GenBank/DDBJ databases">
        <title>Draft genome of Corynebacterium afermentans subsp. afermentans LCDC 88199T.</title>
        <authorList>
            <person name="Bernier A.-M."/>
            <person name="Bernard K."/>
        </authorList>
    </citation>
    <scope>NUCLEOTIDE SEQUENCE [LARGE SCALE GENOMIC DNA]</scope>
    <source>
        <strain evidence="5">NML130454</strain>
    </source>
</reference>
<feature type="signal peptide" evidence="2">
    <location>
        <begin position="1"/>
        <end position="26"/>
    </location>
</feature>
<keyword evidence="5" id="KW-1185">Reference proteome</keyword>
<sequence length="197" mass="22661">MPYSLRRSTFRSLALVALLAALPAAAQTPSDESLNRLIDLQNLPAQLRAAMPAATDFANQEIARRINDNTRLNPEQRAALQRAAEQYVAGMNREVFQSEEMLNQMREIGRDAMRQTYTQEEVDAMIAFYRTPAGQSVLNKQGDLTKTMMPPMMRLISQRYEQVSQRLTPQFRREVERIRLEAERTEPPRHSGRGKRR</sequence>